<dbReference type="InterPro" id="IPR050524">
    <property type="entry name" value="APC_YAT"/>
</dbReference>
<dbReference type="GO" id="GO:0015171">
    <property type="term" value="F:amino acid transmembrane transporter activity"/>
    <property type="evidence" value="ECO:0007669"/>
    <property type="project" value="TreeGrafter"/>
</dbReference>
<comment type="caution">
    <text evidence="8">The sequence shown here is derived from an EMBL/GenBank/DDBJ whole genome shotgun (WGS) entry which is preliminary data.</text>
</comment>
<feature type="compositionally biased region" description="Polar residues" evidence="5">
    <location>
        <begin position="1"/>
        <end position="10"/>
    </location>
</feature>
<feature type="transmembrane region" description="Helical" evidence="6">
    <location>
        <begin position="365"/>
        <end position="389"/>
    </location>
</feature>
<keyword evidence="4 6" id="KW-0472">Membrane</keyword>
<feature type="transmembrane region" description="Helical" evidence="6">
    <location>
        <begin position="323"/>
        <end position="344"/>
    </location>
</feature>
<feature type="domain" description="Amino acid permease/ SLC12A" evidence="7">
    <location>
        <begin position="41"/>
        <end position="422"/>
    </location>
</feature>
<dbReference type="GO" id="GO:0016020">
    <property type="term" value="C:membrane"/>
    <property type="evidence" value="ECO:0007669"/>
    <property type="project" value="UniProtKB-SubCell"/>
</dbReference>
<organism evidence="8 9">
    <name type="scientific">Cronartium quercuum f. sp. fusiforme G11</name>
    <dbReference type="NCBI Taxonomy" id="708437"/>
    <lineage>
        <taxon>Eukaryota</taxon>
        <taxon>Fungi</taxon>
        <taxon>Dikarya</taxon>
        <taxon>Basidiomycota</taxon>
        <taxon>Pucciniomycotina</taxon>
        <taxon>Pucciniomycetes</taxon>
        <taxon>Pucciniales</taxon>
        <taxon>Coleosporiaceae</taxon>
        <taxon>Cronartium</taxon>
    </lineage>
</organism>
<feature type="transmembrane region" description="Helical" evidence="6">
    <location>
        <begin position="190"/>
        <end position="210"/>
    </location>
</feature>
<keyword evidence="3 6" id="KW-1133">Transmembrane helix</keyword>
<dbReference type="Proteomes" id="UP000886653">
    <property type="component" value="Unassembled WGS sequence"/>
</dbReference>
<evidence type="ECO:0000256" key="6">
    <source>
        <dbReference type="SAM" id="Phobius"/>
    </source>
</evidence>
<keyword evidence="2 6" id="KW-0812">Transmembrane</keyword>
<name>A0A9P6TCG7_9BASI</name>
<comment type="subcellular location">
    <subcellularLocation>
        <location evidence="1">Membrane</location>
        <topology evidence="1">Multi-pass membrane protein</topology>
    </subcellularLocation>
</comment>
<feature type="transmembrane region" description="Helical" evidence="6">
    <location>
        <begin position="290"/>
        <end position="311"/>
    </location>
</feature>
<feature type="transmembrane region" description="Helical" evidence="6">
    <location>
        <begin position="98"/>
        <end position="118"/>
    </location>
</feature>
<dbReference type="OrthoDB" id="10062876at2759"/>
<evidence type="ECO:0000313" key="9">
    <source>
        <dbReference type="Proteomes" id="UP000886653"/>
    </source>
</evidence>
<proteinExistence type="predicted"/>
<evidence type="ECO:0000256" key="5">
    <source>
        <dbReference type="SAM" id="MobiDB-lite"/>
    </source>
</evidence>
<evidence type="ECO:0000259" key="7">
    <source>
        <dbReference type="Pfam" id="PF00324"/>
    </source>
</evidence>
<dbReference type="EMBL" id="MU167256">
    <property type="protein sequence ID" value="KAG0146739.1"/>
    <property type="molecule type" value="Genomic_DNA"/>
</dbReference>
<dbReference type="PANTHER" id="PTHR43341:SF4">
    <property type="entry name" value="ARGININE PERMEASE CAN1-RELATED"/>
    <property type="match status" value="1"/>
</dbReference>
<evidence type="ECO:0000256" key="2">
    <source>
        <dbReference type="ARBA" id="ARBA00022692"/>
    </source>
</evidence>
<evidence type="ECO:0000256" key="3">
    <source>
        <dbReference type="ARBA" id="ARBA00022989"/>
    </source>
</evidence>
<feature type="region of interest" description="Disordered" evidence="5">
    <location>
        <begin position="1"/>
        <end position="21"/>
    </location>
</feature>
<sequence>MKLKNSSSIISEKDGQSDSKLSVHRNLKQRHLSMIAIGGRYSAFIGVATEITAAAIVVQYWDTSTPIAIYITIFLVTICGINFLGVRWYGEAEFLFSFLKVSTIVGLIVLGIVLDLGGGPDHDRMGFRYWINPGPFAQLDDIAGPTGRFLAFWDMFIQASYAYSGTEVVALAAAEAENPRKTVPKAVKRVFYRILLFYLGGVLVIGLLVSSNDPMLLSAKGEGTGAASPFVIAVKRAGITVLPDIINAIILSSAYSSGNTALYAGSRVLYGLACEGMAPRVFVRCTRAGLPLWALVVTSSGGLLAFLRLNVNASLVFRWLSNISSVTGLCTWFTILLGYIRFYRAMRFQGVDRNTLPYRAPLQPYLSYLGITMISLVLIFNGFTVFIAGHWSSPGFVAAYITIPIYVLSFLYWKMTQKTKWVKIQKMDLKTGLAELEVIDAHYRNIEFIPRTPFEKFWDWRTRRFL</sequence>
<feature type="transmembrane region" description="Helical" evidence="6">
    <location>
        <begin position="395"/>
        <end position="413"/>
    </location>
</feature>
<dbReference type="AlphaFoldDB" id="A0A9P6TCG7"/>
<dbReference type="Pfam" id="PF00324">
    <property type="entry name" value="AA_permease"/>
    <property type="match status" value="1"/>
</dbReference>
<reference evidence="8" key="1">
    <citation type="submission" date="2013-11" db="EMBL/GenBank/DDBJ databases">
        <title>Genome sequence of the fusiform rust pathogen reveals effectors for host alternation and coevolution with pine.</title>
        <authorList>
            <consortium name="DOE Joint Genome Institute"/>
            <person name="Smith K."/>
            <person name="Pendleton A."/>
            <person name="Kubisiak T."/>
            <person name="Anderson C."/>
            <person name="Salamov A."/>
            <person name="Aerts A."/>
            <person name="Riley R."/>
            <person name="Clum A."/>
            <person name="Lindquist E."/>
            <person name="Ence D."/>
            <person name="Campbell M."/>
            <person name="Kronenberg Z."/>
            <person name="Feau N."/>
            <person name="Dhillon B."/>
            <person name="Hamelin R."/>
            <person name="Burleigh J."/>
            <person name="Smith J."/>
            <person name="Yandell M."/>
            <person name="Nelson C."/>
            <person name="Grigoriev I."/>
            <person name="Davis J."/>
        </authorList>
    </citation>
    <scope>NUCLEOTIDE SEQUENCE</scope>
    <source>
        <strain evidence="8">G11</strain>
    </source>
</reference>
<feature type="transmembrane region" description="Helical" evidence="6">
    <location>
        <begin position="41"/>
        <end position="61"/>
    </location>
</feature>
<dbReference type="Gene3D" id="1.20.1740.10">
    <property type="entry name" value="Amino acid/polyamine transporter I"/>
    <property type="match status" value="1"/>
</dbReference>
<protein>
    <recommendedName>
        <fullName evidence="7">Amino acid permease/ SLC12A domain-containing protein</fullName>
    </recommendedName>
</protein>
<dbReference type="InterPro" id="IPR004841">
    <property type="entry name" value="AA-permease/SLC12A_dom"/>
</dbReference>
<gene>
    <name evidence="8" type="ORF">CROQUDRAFT_106890</name>
</gene>
<evidence type="ECO:0000256" key="4">
    <source>
        <dbReference type="ARBA" id="ARBA00023136"/>
    </source>
</evidence>
<keyword evidence="9" id="KW-1185">Reference proteome</keyword>
<evidence type="ECO:0000256" key="1">
    <source>
        <dbReference type="ARBA" id="ARBA00004141"/>
    </source>
</evidence>
<accession>A0A9P6TCG7</accession>
<dbReference type="PANTHER" id="PTHR43341">
    <property type="entry name" value="AMINO ACID PERMEASE"/>
    <property type="match status" value="1"/>
</dbReference>
<evidence type="ECO:0000313" key="8">
    <source>
        <dbReference type="EMBL" id="KAG0146739.1"/>
    </source>
</evidence>
<feature type="transmembrane region" description="Helical" evidence="6">
    <location>
        <begin position="67"/>
        <end position="86"/>
    </location>
</feature>